<comment type="caution">
    <text evidence="2">The sequence shown here is derived from an EMBL/GenBank/DDBJ whole genome shotgun (WGS) entry which is preliminary data.</text>
</comment>
<accession>A0A7J9N9B7</accession>
<evidence type="ECO:0000313" key="2">
    <source>
        <dbReference type="EMBL" id="MBA0879784.1"/>
    </source>
</evidence>
<organism evidence="2 3">
    <name type="scientific">Gossypium schwendimanii</name>
    <name type="common">Cotton</name>
    <dbReference type="NCBI Taxonomy" id="34291"/>
    <lineage>
        <taxon>Eukaryota</taxon>
        <taxon>Viridiplantae</taxon>
        <taxon>Streptophyta</taxon>
        <taxon>Embryophyta</taxon>
        <taxon>Tracheophyta</taxon>
        <taxon>Spermatophyta</taxon>
        <taxon>Magnoliopsida</taxon>
        <taxon>eudicotyledons</taxon>
        <taxon>Gunneridae</taxon>
        <taxon>Pentapetalae</taxon>
        <taxon>rosids</taxon>
        <taxon>malvids</taxon>
        <taxon>Malvales</taxon>
        <taxon>Malvaceae</taxon>
        <taxon>Malvoideae</taxon>
        <taxon>Gossypium</taxon>
    </lineage>
</organism>
<sequence>MALWMLALGRLPTIEFLERRGIQFQQMRKECPWCDKELERVDHSFFKCKFIEGFWRRIFNWWEMRLEPVEGGV</sequence>
<feature type="domain" description="Reverse transcriptase zinc-binding" evidence="1">
    <location>
        <begin position="2"/>
        <end position="55"/>
    </location>
</feature>
<dbReference type="AlphaFoldDB" id="A0A7J9N9B7"/>
<evidence type="ECO:0000313" key="3">
    <source>
        <dbReference type="Proteomes" id="UP000593576"/>
    </source>
</evidence>
<dbReference type="EMBL" id="JABFAF010276405">
    <property type="protein sequence ID" value="MBA0879784.1"/>
    <property type="molecule type" value="Genomic_DNA"/>
</dbReference>
<protein>
    <recommendedName>
        <fullName evidence="1">Reverse transcriptase zinc-binding domain-containing protein</fullName>
    </recommendedName>
</protein>
<gene>
    <name evidence="2" type="ORF">Goshw_007046</name>
</gene>
<dbReference type="Pfam" id="PF13966">
    <property type="entry name" value="zf-RVT"/>
    <property type="match status" value="1"/>
</dbReference>
<dbReference type="InterPro" id="IPR026960">
    <property type="entry name" value="RVT-Znf"/>
</dbReference>
<keyword evidence="3" id="KW-1185">Reference proteome</keyword>
<proteinExistence type="predicted"/>
<dbReference type="OrthoDB" id="1001308at2759"/>
<name>A0A7J9N9B7_GOSSC</name>
<reference evidence="2 3" key="1">
    <citation type="journal article" date="2019" name="Genome Biol. Evol.">
        <title>Insights into the evolution of the New World diploid cottons (Gossypium, subgenus Houzingenia) based on genome sequencing.</title>
        <authorList>
            <person name="Grover C.E."/>
            <person name="Arick M.A. 2nd"/>
            <person name="Thrash A."/>
            <person name="Conover J.L."/>
            <person name="Sanders W.S."/>
            <person name="Peterson D.G."/>
            <person name="Frelichowski J.E."/>
            <person name="Scheffler J.A."/>
            <person name="Scheffler B.E."/>
            <person name="Wendel J.F."/>
        </authorList>
    </citation>
    <scope>NUCLEOTIDE SEQUENCE [LARGE SCALE GENOMIC DNA]</scope>
    <source>
        <strain evidence="2">1</strain>
        <tissue evidence="2">Leaf</tissue>
    </source>
</reference>
<evidence type="ECO:0000259" key="1">
    <source>
        <dbReference type="Pfam" id="PF13966"/>
    </source>
</evidence>
<dbReference type="Proteomes" id="UP000593576">
    <property type="component" value="Unassembled WGS sequence"/>
</dbReference>